<keyword evidence="7" id="KW-0804">Transcription</keyword>
<dbReference type="InterPro" id="IPR013087">
    <property type="entry name" value="Znf_C2H2_type"/>
</dbReference>
<dbReference type="PANTHER" id="PTHR13006">
    <property type="entry name" value="PAPILLOMAVIRUS REGULATORY FACTOR PRF-1"/>
    <property type="match status" value="1"/>
</dbReference>
<evidence type="ECO:0000313" key="12">
    <source>
        <dbReference type="RefSeq" id="XP_016985570.1"/>
    </source>
</evidence>
<keyword evidence="4" id="KW-0862">Zinc</keyword>
<evidence type="ECO:0000256" key="2">
    <source>
        <dbReference type="ARBA" id="ARBA00022723"/>
    </source>
</evidence>
<feature type="domain" description="C2H2-type" evidence="11">
    <location>
        <begin position="381"/>
        <end position="411"/>
    </location>
</feature>
<feature type="region of interest" description="Disordered" evidence="10">
    <location>
        <begin position="78"/>
        <end position="98"/>
    </location>
</feature>
<feature type="compositionally biased region" description="Polar residues" evidence="10">
    <location>
        <begin position="490"/>
        <end position="511"/>
    </location>
</feature>
<feature type="compositionally biased region" description="Basic residues" evidence="10">
    <location>
        <begin position="588"/>
        <end position="597"/>
    </location>
</feature>
<evidence type="ECO:0000256" key="8">
    <source>
        <dbReference type="ARBA" id="ARBA00023242"/>
    </source>
</evidence>
<dbReference type="InterPro" id="IPR031940">
    <property type="entry name" value="DUF4772"/>
</dbReference>
<dbReference type="GO" id="GO:0008270">
    <property type="term" value="F:zinc ion binding"/>
    <property type="evidence" value="ECO:0007669"/>
    <property type="project" value="UniProtKB-KW"/>
</dbReference>
<feature type="region of interest" description="Disordered" evidence="10">
    <location>
        <begin position="476"/>
        <end position="511"/>
    </location>
</feature>
<feature type="compositionally biased region" description="Low complexity" evidence="10">
    <location>
        <begin position="717"/>
        <end position="739"/>
    </location>
</feature>
<dbReference type="GO" id="GO:0006357">
    <property type="term" value="P:regulation of transcription by RNA polymerase II"/>
    <property type="evidence" value="ECO:0007669"/>
    <property type="project" value="TreeGrafter"/>
</dbReference>
<dbReference type="RefSeq" id="XP_016985570.2">
    <property type="nucleotide sequence ID" value="XM_017130081.2"/>
</dbReference>
<dbReference type="PANTHER" id="PTHR13006:SF9">
    <property type="entry name" value="GLUCOSE TRANSPORTER 4 ENHANCER FACTOR, ISOFORM G"/>
    <property type="match status" value="1"/>
</dbReference>
<evidence type="ECO:0000256" key="10">
    <source>
        <dbReference type="SAM" id="MobiDB-lite"/>
    </source>
</evidence>
<feature type="region of interest" description="Disordered" evidence="10">
    <location>
        <begin position="220"/>
        <end position="268"/>
    </location>
</feature>
<dbReference type="PROSITE" id="PS50157">
    <property type="entry name" value="ZINC_FINGER_C2H2_2"/>
    <property type="match status" value="1"/>
</dbReference>
<keyword evidence="8" id="KW-0539">Nucleus</keyword>
<feature type="region of interest" description="Disordered" evidence="10">
    <location>
        <begin position="631"/>
        <end position="758"/>
    </location>
</feature>
<feature type="compositionally biased region" description="Low complexity" evidence="10">
    <location>
        <begin position="678"/>
        <end position="707"/>
    </location>
</feature>
<evidence type="ECO:0000256" key="4">
    <source>
        <dbReference type="ARBA" id="ARBA00022833"/>
    </source>
</evidence>
<feature type="compositionally biased region" description="Low complexity" evidence="10">
    <location>
        <begin position="293"/>
        <end position="313"/>
    </location>
</feature>
<feature type="compositionally biased region" description="Low complexity" evidence="10">
    <location>
        <begin position="574"/>
        <end position="587"/>
    </location>
</feature>
<keyword evidence="6" id="KW-0238">DNA-binding</keyword>
<reference evidence="12" key="1">
    <citation type="submission" date="2025-08" db="UniProtKB">
        <authorList>
            <consortium name="RefSeq"/>
        </authorList>
    </citation>
    <scope>IDENTIFICATION</scope>
</reference>
<feature type="compositionally biased region" description="Low complexity" evidence="10">
    <location>
        <begin position="660"/>
        <end position="670"/>
    </location>
</feature>
<accession>A0A6P4F574</accession>
<feature type="compositionally biased region" description="Basic and acidic residues" evidence="10">
    <location>
        <begin position="447"/>
        <end position="460"/>
    </location>
</feature>
<evidence type="ECO:0000256" key="5">
    <source>
        <dbReference type="ARBA" id="ARBA00023015"/>
    </source>
</evidence>
<evidence type="ECO:0000256" key="3">
    <source>
        <dbReference type="ARBA" id="ARBA00022771"/>
    </source>
</evidence>
<feature type="compositionally biased region" description="Basic and acidic residues" evidence="10">
    <location>
        <begin position="220"/>
        <end position="230"/>
    </location>
</feature>
<evidence type="ECO:0000256" key="6">
    <source>
        <dbReference type="ARBA" id="ARBA00023125"/>
    </source>
</evidence>
<feature type="compositionally biased region" description="Low complexity" evidence="10">
    <location>
        <begin position="639"/>
        <end position="652"/>
    </location>
</feature>
<feature type="compositionally biased region" description="Polar residues" evidence="10">
    <location>
        <begin position="233"/>
        <end position="246"/>
    </location>
</feature>
<dbReference type="GO" id="GO:0003700">
    <property type="term" value="F:DNA-binding transcription factor activity"/>
    <property type="evidence" value="ECO:0007669"/>
    <property type="project" value="TreeGrafter"/>
</dbReference>
<feature type="region of interest" description="Disordered" evidence="10">
    <location>
        <begin position="430"/>
        <end position="460"/>
    </location>
</feature>
<dbReference type="Pfam" id="PF15997">
    <property type="entry name" value="DUF4772"/>
    <property type="match status" value="2"/>
</dbReference>
<keyword evidence="2" id="KW-0479">Metal-binding</keyword>
<dbReference type="GO" id="GO:0000978">
    <property type="term" value="F:RNA polymerase II cis-regulatory region sequence-specific DNA binding"/>
    <property type="evidence" value="ECO:0007669"/>
    <property type="project" value="TreeGrafter"/>
</dbReference>
<dbReference type="RefSeq" id="XP_016985570.1">
    <property type="nucleotide sequence ID" value="XM_017130081.1"/>
</dbReference>
<proteinExistence type="predicted"/>
<gene>
    <name evidence="12" type="primary">LOC108049052</name>
</gene>
<sequence>MSTGRRLAKRSIIGTKVCAKGPDGLWYSGTISDVKTPPSYMGPLSPPPPPTFLAPGEAQLNADTRYMVRFDFKTAVESPVASTSSPSSSSSSSSISSTDPSVIVEARRVASVHHSPAQALRRSAMIKEFRESDLIGPGFRSIMDTELQPGQRVYFTYNGREQSGDVVEHDATKDEVTVKITTVGNEEPIELKKRLEEVRLLESRRSARLADQDRDTDFARLADMSGERRRTTTHSIEVPSQLTAQHNARKRPASDHQDYSSDPNKDEETCRAAEILSSMKLQSPHGAMADKCSSPGSSSSASWSSGSASPPLSDDGHAHHSPHIIMSPHDAANARIRTTSVSTSDEGIVIDFKEERKKKVSAMKSISPHIGSTTIQTSKKFRCVYPGCHNVEHEQNKIVRHIRKTHLGKKNRRSADDDCENEEEFYYTDVDDDDEQVKPSLASEPTLSHRDMARPPHEDPEYQKQIVGNFKQGRAGSHYNHLAQPHGRTISGSNIPSTHQQQLQNNNTSCIPTSHLAHHNYTWPAAAAVGSNSSAGTGLAAASSSASPLGKHARSSSTRPSHSVAPYPSPMYVQQQQHHSNSNVSNHHNNHHTHHHNYAGSSGNSSSNSSSSSPVIHSNSSANNMLQQLSQQNVTVTAHHSQQQQQQQLQQQQHHHQQHHQQQQQHLLSSVTITPNFHPAQQQQHQQQQQHHQPMRGQQQQHQQHPQTTAGNLVAHNNNNNNSNGSNPMQQQHMAPQAAVKQTPHSPGKRTRGENKKCRKVYGMEKRDQWCTQCRWKKACSRFGD</sequence>
<evidence type="ECO:0000256" key="1">
    <source>
        <dbReference type="ARBA" id="ARBA00004123"/>
    </source>
</evidence>
<dbReference type="OrthoDB" id="5950721at2759"/>
<evidence type="ECO:0000256" key="9">
    <source>
        <dbReference type="PROSITE-ProRule" id="PRU00042"/>
    </source>
</evidence>
<feature type="region of interest" description="Disordered" evidence="10">
    <location>
        <begin position="531"/>
        <end position="619"/>
    </location>
</feature>
<keyword evidence="3 9" id="KW-0863">Zinc-finger</keyword>
<comment type="subcellular location">
    <subcellularLocation>
        <location evidence="1">Nucleus</location>
    </subcellularLocation>
</comment>
<feature type="compositionally biased region" description="Low complexity" evidence="10">
    <location>
        <begin position="531"/>
        <end position="547"/>
    </location>
</feature>
<evidence type="ECO:0000259" key="11">
    <source>
        <dbReference type="PROSITE" id="PS50157"/>
    </source>
</evidence>
<name>A0A6P4F574_DRORH</name>
<organism evidence="12">
    <name type="scientific">Drosophila rhopaloa</name>
    <name type="common">Fruit fly</name>
    <dbReference type="NCBI Taxonomy" id="1041015"/>
    <lineage>
        <taxon>Eukaryota</taxon>
        <taxon>Metazoa</taxon>
        <taxon>Ecdysozoa</taxon>
        <taxon>Arthropoda</taxon>
        <taxon>Hexapoda</taxon>
        <taxon>Insecta</taxon>
        <taxon>Pterygota</taxon>
        <taxon>Neoptera</taxon>
        <taxon>Endopterygota</taxon>
        <taxon>Diptera</taxon>
        <taxon>Brachycera</taxon>
        <taxon>Muscomorpha</taxon>
        <taxon>Ephydroidea</taxon>
        <taxon>Drosophilidae</taxon>
        <taxon>Drosophila</taxon>
        <taxon>Sophophora</taxon>
    </lineage>
</organism>
<dbReference type="AlphaFoldDB" id="A0A6P4F574"/>
<feature type="compositionally biased region" description="Basic and acidic residues" evidence="10">
    <location>
        <begin position="252"/>
        <end position="268"/>
    </location>
</feature>
<dbReference type="InterPro" id="IPR052253">
    <property type="entry name" value="CR1/CR2-DNA-binding_regulator"/>
</dbReference>
<dbReference type="SMART" id="SM01366">
    <property type="entry name" value="c-clamp"/>
    <property type="match status" value="1"/>
</dbReference>
<feature type="compositionally biased region" description="Low complexity" evidence="10">
    <location>
        <begin position="601"/>
        <end position="619"/>
    </location>
</feature>
<feature type="region of interest" description="Disordered" evidence="10">
    <location>
        <begin position="282"/>
        <end position="324"/>
    </location>
</feature>
<dbReference type="GO" id="GO:0005634">
    <property type="term" value="C:nucleus"/>
    <property type="evidence" value="ECO:0007669"/>
    <property type="project" value="UniProtKB-SubCell"/>
</dbReference>
<keyword evidence="5" id="KW-0805">Transcription regulation</keyword>
<protein>
    <submittedName>
        <fullName evidence="12">Zinc finger protein 395 isoform X1</fullName>
    </submittedName>
</protein>
<evidence type="ECO:0000256" key="7">
    <source>
        <dbReference type="ARBA" id="ARBA00023163"/>
    </source>
</evidence>